<gene>
    <name evidence="2" type="ORF">GCM10017790_75260</name>
</gene>
<dbReference type="SUPFAM" id="SSF46689">
    <property type="entry name" value="Homeodomain-like"/>
    <property type="match status" value="1"/>
</dbReference>
<dbReference type="InterPro" id="IPR036397">
    <property type="entry name" value="RNaseH_sf"/>
</dbReference>
<dbReference type="PROSITE" id="PS50994">
    <property type="entry name" value="INTEGRASE"/>
    <property type="match status" value="1"/>
</dbReference>
<dbReference type="InterPro" id="IPR001584">
    <property type="entry name" value="Integrase_cat-core"/>
</dbReference>
<dbReference type="InterPro" id="IPR009057">
    <property type="entry name" value="Homeodomain-like_sf"/>
</dbReference>
<dbReference type="Proteomes" id="UP000635387">
    <property type="component" value="Unassembled WGS sequence"/>
</dbReference>
<sequence length="389" mass="42906">MRLMDATLIVDPEIENVAEWCRVNGVNPRTFYRHRARILAEGEWRPWSRRPHSSPAATPEPVVALVLRLREELAPDNGADNIRVELETLVNSPGWPVGTRVPARATINRILDRNGLLEKNPRKRPRSSWRRFAYARPRDCYQIDGTEHTLADGSVVVAIDVLDDCSRVWVASHVAPAETPAAALVAIGDAITGWGPPGLILADNGTAWAHPRRSRDKTLTSVFSRTVSAAHGSRVIHSSPYHPQTCGKVERLHGTAARLLNHRWPEPAATIADLQTRLDQVREHYNTRRRHSALNTTPALAWTSAASHGGPGDLPRQDDATIHKIKVMPNGTVALADYRISVGREHAGTIATLLRCGERVTAYTTNGDPLGHITLDKTKKYQGKVTQAA</sequence>
<dbReference type="PANTHER" id="PTHR35004:SF6">
    <property type="entry name" value="TRANSPOSASE"/>
    <property type="match status" value="1"/>
</dbReference>
<dbReference type="EMBL" id="BNAY01000011">
    <property type="protein sequence ID" value="GHH34802.1"/>
    <property type="molecule type" value="Genomic_DNA"/>
</dbReference>
<organism evidence="2 3">
    <name type="scientific">Amycolatopsis oliviviridis</name>
    <dbReference type="NCBI Taxonomy" id="1471590"/>
    <lineage>
        <taxon>Bacteria</taxon>
        <taxon>Bacillati</taxon>
        <taxon>Actinomycetota</taxon>
        <taxon>Actinomycetes</taxon>
        <taxon>Pseudonocardiales</taxon>
        <taxon>Pseudonocardiaceae</taxon>
        <taxon>Amycolatopsis</taxon>
    </lineage>
</organism>
<name>A0ABQ3M6B0_9PSEU</name>
<evidence type="ECO:0000313" key="3">
    <source>
        <dbReference type="Proteomes" id="UP000635387"/>
    </source>
</evidence>
<accession>A0ABQ3M6B0</accession>
<protein>
    <recommendedName>
        <fullName evidence="1">Integrase catalytic domain-containing protein</fullName>
    </recommendedName>
</protein>
<dbReference type="InterPro" id="IPR012337">
    <property type="entry name" value="RNaseH-like_sf"/>
</dbReference>
<dbReference type="Pfam" id="PF13683">
    <property type="entry name" value="rve_3"/>
    <property type="match status" value="1"/>
</dbReference>
<reference evidence="3" key="1">
    <citation type="journal article" date="2019" name="Int. J. Syst. Evol. Microbiol.">
        <title>The Global Catalogue of Microorganisms (GCM) 10K type strain sequencing project: providing services to taxonomists for standard genome sequencing and annotation.</title>
        <authorList>
            <consortium name="The Broad Institute Genomics Platform"/>
            <consortium name="The Broad Institute Genome Sequencing Center for Infectious Disease"/>
            <person name="Wu L."/>
            <person name="Ma J."/>
        </authorList>
    </citation>
    <scope>NUCLEOTIDE SEQUENCE [LARGE SCALE GENOMIC DNA]</scope>
    <source>
        <strain evidence="3">CGMCC 4.7683</strain>
    </source>
</reference>
<feature type="domain" description="Integrase catalytic" evidence="1">
    <location>
        <begin position="133"/>
        <end position="306"/>
    </location>
</feature>
<comment type="caution">
    <text evidence="2">The sequence shown here is derived from an EMBL/GenBank/DDBJ whole genome shotgun (WGS) entry which is preliminary data.</text>
</comment>
<evidence type="ECO:0000313" key="2">
    <source>
        <dbReference type="EMBL" id="GHH34802.1"/>
    </source>
</evidence>
<evidence type="ECO:0000259" key="1">
    <source>
        <dbReference type="PROSITE" id="PS50994"/>
    </source>
</evidence>
<dbReference type="Gene3D" id="3.30.420.10">
    <property type="entry name" value="Ribonuclease H-like superfamily/Ribonuclease H"/>
    <property type="match status" value="1"/>
</dbReference>
<keyword evidence="3" id="KW-1185">Reference proteome</keyword>
<dbReference type="SUPFAM" id="SSF53098">
    <property type="entry name" value="Ribonuclease H-like"/>
    <property type="match status" value="1"/>
</dbReference>
<proteinExistence type="predicted"/>
<dbReference type="PANTHER" id="PTHR35004">
    <property type="entry name" value="TRANSPOSASE RV3428C-RELATED"/>
    <property type="match status" value="1"/>
</dbReference>